<feature type="domain" description="Tyrosine-protein phosphatase" evidence="11">
    <location>
        <begin position="326"/>
        <end position="467"/>
    </location>
</feature>
<feature type="region of interest" description="Disordered" evidence="10">
    <location>
        <begin position="1"/>
        <end position="95"/>
    </location>
</feature>
<evidence type="ECO:0000256" key="6">
    <source>
        <dbReference type="ARBA" id="ARBA00022912"/>
    </source>
</evidence>
<dbReference type="GO" id="GO:0004722">
    <property type="term" value="F:protein serine/threonine phosphatase activity"/>
    <property type="evidence" value="ECO:0007669"/>
    <property type="project" value="UniProtKB-EC"/>
</dbReference>
<evidence type="ECO:0000259" key="11">
    <source>
        <dbReference type="PROSITE" id="PS50054"/>
    </source>
</evidence>
<dbReference type="PROSITE" id="PS00383">
    <property type="entry name" value="TYR_PHOSPHATASE_1"/>
    <property type="match status" value="1"/>
</dbReference>
<evidence type="ECO:0000259" key="13">
    <source>
        <dbReference type="PROSITE" id="PS51998"/>
    </source>
</evidence>
<keyword evidence="5" id="KW-0378">Hydrolase</keyword>
<evidence type="ECO:0000256" key="1">
    <source>
        <dbReference type="ARBA" id="ARBA00004245"/>
    </source>
</evidence>
<dbReference type="PROSITE" id="PS50056">
    <property type="entry name" value="TYR_PHOSPHATASE_2"/>
    <property type="match status" value="1"/>
</dbReference>
<feature type="region of interest" description="Disordered" evidence="10">
    <location>
        <begin position="559"/>
        <end position="584"/>
    </location>
</feature>
<dbReference type="InterPro" id="IPR043587">
    <property type="entry name" value="Phosphatase_SSH-like"/>
</dbReference>
<comment type="similarity">
    <text evidence="2">Belongs to the protein-tyrosine phosphatase family.</text>
</comment>
<evidence type="ECO:0000256" key="8">
    <source>
        <dbReference type="ARBA" id="ARBA00047761"/>
    </source>
</evidence>
<dbReference type="PROSITE" id="PS51998">
    <property type="entry name" value="DEK_C"/>
    <property type="match status" value="1"/>
</dbReference>
<dbReference type="InterPro" id="IPR000387">
    <property type="entry name" value="Tyr_Pase_dom"/>
</dbReference>
<dbReference type="SUPFAM" id="SSF109715">
    <property type="entry name" value="DEK C-terminal domain"/>
    <property type="match status" value="1"/>
</dbReference>
<evidence type="ECO:0000256" key="7">
    <source>
        <dbReference type="ARBA" id="ARBA00023212"/>
    </source>
</evidence>
<dbReference type="InterPro" id="IPR000340">
    <property type="entry name" value="Dual-sp_phosphatase_cat-dom"/>
</dbReference>
<name>A0A8C5UQ77_MICMU</name>
<comment type="catalytic activity">
    <reaction evidence="9">
        <text>O-phospho-L-threonyl-[protein] + H2O = L-threonyl-[protein] + phosphate</text>
        <dbReference type="Rhea" id="RHEA:47004"/>
        <dbReference type="Rhea" id="RHEA-COMP:11060"/>
        <dbReference type="Rhea" id="RHEA-COMP:11605"/>
        <dbReference type="ChEBI" id="CHEBI:15377"/>
        <dbReference type="ChEBI" id="CHEBI:30013"/>
        <dbReference type="ChEBI" id="CHEBI:43474"/>
        <dbReference type="ChEBI" id="CHEBI:61977"/>
        <dbReference type="EC" id="3.1.3.16"/>
    </reaction>
</comment>
<accession>A0A8C5UQ77</accession>
<dbReference type="InterPro" id="IPR043588">
    <property type="entry name" value="SSH-N"/>
</dbReference>
<sequence>MALVTVSRSPPASGHSTPVGPTQERAVKRRNRLQRRQSFAVLRGAVLGLQGGGDDGGTAEASPEPAEEPLGEEQPHGDQTDYGQEPQSPQKQEQRQHLHLMVELLRPQDDILLAAQLEAARPPRLRYLLVVSTREHPGQDETVLLGVDFPDSSSPSCTLGLVLPLWSDTQVYLDGDGGFSVTSGGQSRIFKPISIQTMWATLQVLHQACEAALGSGLVPSGSALTWASYYQDRLNSDQSCLNEWTAMADLESLRPPSTEPGRPSEQEQMEQAIRAELWEVLDTSDLESVTSKEIRQALELRLGCPLQQYRDFIDNQMLLLMAQQDRASRIFPHLYLGSEWNAANLEELQRNRVSHILNMAREIDNFYPERFTYHNVRLWDEESAQLLPHWKETHRFIEAARAQGTRVLVHCKMGVSRSAATVLAYAMKQYGWSLEQALHHVQELRPIARPNPGFLRQLQTYQGILTASRQSHIWEQKVGRVSPEEPLTPEVSTQSPPLPPEPGGGGEVKAVGLEKSQAAPKEESGPRPRINLRGVMRSISLLEPSPELESVSEAGDLPEVFSSRESSDEEPPQPFPQLSRAKRGQQLCQGTWPALKSRQSVVALQSAALVASRTRAFQQLGQEQGQGQGEAGVPSTPRLRKVVRQILTCSQGIKTAAQWGKALASSLLATPHFTPGASQARGGREPQSPALGGLRRLAGHLLHPPHNWPESSATTQRFHNTALGYGQRESSFCTSWPLAGFS</sequence>
<keyword evidence="6" id="KW-0904">Protein phosphatase</keyword>
<evidence type="ECO:0000256" key="4">
    <source>
        <dbReference type="ARBA" id="ARBA00022490"/>
    </source>
</evidence>
<dbReference type="AlphaFoldDB" id="A0A8C5UQ77"/>
<dbReference type="Gene3D" id="1.10.10.60">
    <property type="entry name" value="Homeodomain-like"/>
    <property type="match status" value="1"/>
</dbReference>
<dbReference type="CDD" id="cd14571">
    <property type="entry name" value="DSP_slingshot_3"/>
    <property type="match status" value="1"/>
</dbReference>
<dbReference type="GO" id="GO:0030837">
    <property type="term" value="P:negative regulation of actin filament polymerization"/>
    <property type="evidence" value="ECO:0007669"/>
    <property type="project" value="InterPro"/>
</dbReference>
<comment type="subcellular location">
    <subcellularLocation>
        <location evidence="1">Cytoplasm</location>
        <location evidence="1">Cytoskeleton</location>
    </subcellularLocation>
</comment>
<feature type="compositionally biased region" description="Polar residues" evidence="10">
    <location>
        <begin position="81"/>
        <end position="91"/>
    </location>
</feature>
<evidence type="ECO:0000256" key="5">
    <source>
        <dbReference type="ARBA" id="ARBA00022801"/>
    </source>
</evidence>
<dbReference type="GeneTree" id="ENSGT00940000160322"/>
<protein>
    <recommendedName>
        <fullName evidence="3">protein-serine/threonine phosphatase</fullName>
        <ecNumber evidence="3">3.1.3.16</ecNumber>
    </recommendedName>
</protein>
<evidence type="ECO:0000313" key="14">
    <source>
        <dbReference type="Ensembl" id="ENSMICP00000003723.3"/>
    </source>
</evidence>
<dbReference type="Proteomes" id="UP000694394">
    <property type="component" value="Chromosome 5"/>
</dbReference>
<dbReference type="Pfam" id="PF08766">
    <property type="entry name" value="DEK_C"/>
    <property type="match status" value="1"/>
</dbReference>
<feature type="region of interest" description="Disordered" evidence="10">
    <location>
        <begin position="480"/>
        <end position="509"/>
    </location>
</feature>
<dbReference type="GO" id="GO:0005856">
    <property type="term" value="C:cytoskeleton"/>
    <property type="evidence" value="ECO:0007669"/>
    <property type="project" value="UniProtKB-SubCell"/>
</dbReference>
<dbReference type="InterPro" id="IPR020422">
    <property type="entry name" value="TYR_PHOSPHATASE_DUAL_dom"/>
</dbReference>
<evidence type="ECO:0000259" key="12">
    <source>
        <dbReference type="PROSITE" id="PS50056"/>
    </source>
</evidence>
<dbReference type="InterPro" id="IPR016130">
    <property type="entry name" value="Tyr_Pase_AS"/>
</dbReference>
<evidence type="ECO:0000256" key="3">
    <source>
        <dbReference type="ARBA" id="ARBA00013081"/>
    </source>
</evidence>
<proteinExistence type="inferred from homology"/>
<reference evidence="14" key="3">
    <citation type="submission" date="2025-09" db="UniProtKB">
        <authorList>
            <consortium name="Ensembl"/>
        </authorList>
    </citation>
    <scope>IDENTIFICATION</scope>
</reference>
<dbReference type="InterPro" id="IPR029021">
    <property type="entry name" value="Prot-tyrosine_phosphatase-like"/>
</dbReference>
<evidence type="ECO:0000313" key="15">
    <source>
        <dbReference type="Proteomes" id="UP000694394"/>
    </source>
</evidence>
<feature type="domain" description="DEK-C" evidence="13">
    <location>
        <begin position="267"/>
        <end position="322"/>
    </location>
</feature>
<dbReference type="SUPFAM" id="SSF52799">
    <property type="entry name" value="(Phosphotyrosine protein) phosphatases II"/>
    <property type="match status" value="1"/>
</dbReference>
<dbReference type="PANTHER" id="PTHR45864">
    <property type="entry name" value="SLINGSHOT PROTEIN PHOSPHATASE HOMOLOG"/>
    <property type="match status" value="1"/>
</dbReference>
<dbReference type="EC" id="3.1.3.16" evidence="3"/>
<dbReference type="PANTHER" id="PTHR45864:SF4">
    <property type="entry name" value="PROTEIN PHOSPHATASE SLINGSHOT HOMOLOG 3"/>
    <property type="match status" value="1"/>
</dbReference>
<dbReference type="InterPro" id="IPR014876">
    <property type="entry name" value="DEK_C"/>
</dbReference>
<dbReference type="Ensembl" id="ENSMICT00000004085.3">
    <property type="protein sequence ID" value="ENSMICP00000003723.3"/>
    <property type="gene ID" value="ENSMICG00000004087.3"/>
</dbReference>
<evidence type="ECO:0000256" key="9">
    <source>
        <dbReference type="ARBA" id="ARBA00048336"/>
    </source>
</evidence>
<keyword evidence="4" id="KW-0963">Cytoplasm</keyword>
<dbReference type="FunFam" id="3.90.190.10:FF:000004">
    <property type="entry name" value="Protein phosphatase Slingshot homolog 2"/>
    <property type="match status" value="1"/>
</dbReference>
<feature type="compositionally biased region" description="Polar residues" evidence="10">
    <location>
        <begin position="1"/>
        <end position="20"/>
    </location>
</feature>
<reference evidence="14" key="2">
    <citation type="submission" date="2025-08" db="UniProtKB">
        <authorList>
            <consortium name="Ensembl"/>
        </authorList>
    </citation>
    <scope>IDENTIFICATION</scope>
</reference>
<keyword evidence="15" id="KW-1185">Reference proteome</keyword>
<reference evidence="14" key="1">
    <citation type="submission" date="2016-12" db="EMBL/GenBank/DDBJ databases">
        <title>Mouse lemur reference genome and diversity panel.</title>
        <authorList>
            <person name="Harris R."/>
            <person name="Larsen P."/>
            <person name="Liu Y."/>
            <person name="Hughes D.S."/>
            <person name="Murali S."/>
            <person name="Raveendran M."/>
            <person name="Korchina V."/>
            <person name="Wang M."/>
            <person name="Jhangiani S."/>
            <person name="Bandaranaike D."/>
            <person name="Bellair M."/>
            <person name="Blankenburg K."/>
            <person name="Chao H."/>
            <person name="Dahdouli M."/>
            <person name="Dinh H."/>
            <person name="Doddapaneni H."/>
            <person name="English A."/>
            <person name="Firestine M."/>
            <person name="Gnanaolivu R."/>
            <person name="Gross S."/>
            <person name="Hernandez B."/>
            <person name="Javaid M."/>
            <person name="Jayaseelan J."/>
            <person name="Jones J."/>
            <person name="Khan Z."/>
            <person name="Kovar C."/>
            <person name="Kurapati P."/>
            <person name="Le B."/>
            <person name="Lee S."/>
            <person name="Li M."/>
            <person name="Mathew T."/>
            <person name="Narasimhan A."/>
            <person name="Ngo D."/>
            <person name="Nguyen L."/>
            <person name="Okwuonu G."/>
            <person name="Ongeri F."/>
            <person name="Osuji N."/>
            <person name="Pu L.-L."/>
            <person name="Puazo M."/>
            <person name="Quiroz J."/>
            <person name="Raj R."/>
            <person name="Rajbhandari K."/>
            <person name="Reid J.G."/>
            <person name="Santibanez J."/>
            <person name="Sexton D."/>
            <person name="Skinner E."/>
            <person name="Vee V."/>
            <person name="Weissenberger G."/>
            <person name="Wu Y."/>
            <person name="Xin Y."/>
            <person name="Han Y."/>
            <person name="Campbell C."/>
            <person name="Brown A."/>
            <person name="Sullivan B."/>
            <person name="Shelton J."/>
            <person name="Brown S."/>
            <person name="Dudchenko O."/>
            <person name="Machol I."/>
            <person name="Durand N."/>
            <person name="Shamim M."/>
            <person name="Lieberman A."/>
            <person name="Muzny D.M."/>
            <person name="Richards S."/>
            <person name="Yoder A."/>
            <person name="Worley K.C."/>
            <person name="Rogers J."/>
            <person name="Gibbs R.A."/>
        </authorList>
    </citation>
    <scope>NUCLEOTIDE SEQUENCE [LARGE SCALE GENOMIC DNA]</scope>
</reference>
<keyword evidence="7" id="KW-0206">Cytoskeleton</keyword>
<gene>
    <name evidence="14" type="primary">SSH3</name>
</gene>
<feature type="domain" description="Tyrosine specific protein phosphatases" evidence="12">
    <location>
        <begin position="391"/>
        <end position="446"/>
    </location>
</feature>
<dbReference type="Pfam" id="PF00782">
    <property type="entry name" value="DSPc"/>
    <property type="match status" value="1"/>
</dbReference>
<evidence type="ECO:0000256" key="10">
    <source>
        <dbReference type="SAM" id="MobiDB-lite"/>
    </source>
</evidence>
<evidence type="ECO:0000256" key="2">
    <source>
        <dbReference type="ARBA" id="ARBA00009580"/>
    </source>
</evidence>
<dbReference type="PROSITE" id="PS50054">
    <property type="entry name" value="TYR_PHOSPHATASE_DUAL"/>
    <property type="match status" value="1"/>
</dbReference>
<dbReference type="EMBL" id="ABDC03006022">
    <property type="status" value="NOT_ANNOTATED_CDS"/>
    <property type="molecule type" value="Genomic_DNA"/>
</dbReference>
<comment type="catalytic activity">
    <reaction evidence="8">
        <text>O-phospho-L-seryl-[protein] + H2O = L-seryl-[protein] + phosphate</text>
        <dbReference type="Rhea" id="RHEA:20629"/>
        <dbReference type="Rhea" id="RHEA-COMP:9863"/>
        <dbReference type="Rhea" id="RHEA-COMP:11604"/>
        <dbReference type="ChEBI" id="CHEBI:15377"/>
        <dbReference type="ChEBI" id="CHEBI:29999"/>
        <dbReference type="ChEBI" id="CHEBI:43474"/>
        <dbReference type="ChEBI" id="CHEBI:83421"/>
        <dbReference type="EC" id="3.1.3.16"/>
    </reaction>
</comment>
<organism evidence="14 15">
    <name type="scientific">Microcebus murinus</name>
    <name type="common">Gray mouse lemur</name>
    <name type="synonym">Lemur murinus</name>
    <dbReference type="NCBI Taxonomy" id="30608"/>
    <lineage>
        <taxon>Eukaryota</taxon>
        <taxon>Metazoa</taxon>
        <taxon>Chordata</taxon>
        <taxon>Craniata</taxon>
        <taxon>Vertebrata</taxon>
        <taxon>Euteleostomi</taxon>
        <taxon>Mammalia</taxon>
        <taxon>Eutheria</taxon>
        <taxon>Euarchontoglires</taxon>
        <taxon>Primates</taxon>
        <taxon>Strepsirrhini</taxon>
        <taxon>Lemuriformes</taxon>
        <taxon>Cheirogaleidae</taxon>
        <taxon>Microcebus</taxon>
    </lineage>
</organism>
<dbReference type="SMART" id="SM00195">
    <property type="entry name" value="DSPc"/>
    <property type="match status" value="1"/>
</dbReference>
<dbReference type="Pfam" id="PF23040">
    <property type="entry name" value="PH_SSH1-like_1st"/>
    <property type="match status" value="1"/>
</dbReference>
<dbReference type="Gene3D" id="3.90.190.10">
    <property type="entry name" value="Protein tyrosine phosphatase superfamily"/>
    <property type="match status" value="1"/>
</dbReference>
<dbReference type="GO" id="GO:0003779">
    <property type="term" value="F:actin binding"/>
    <property type="evidence" value="ECO:0007669"/>
    <property type="project" value="InterPro"/>
</dbReference>